<dbReference type="SUPFAM" id="SSF56176">
    <property type="entry name" value="FAD-binding/transporter-associated domain-like"/>
    <property type="match status" value="1"/>
</dbReference>
<dbReference type="Gene3D" id="3.30.465.10">
    <property type="match status" value="1"/>
</dbReference>
<name>V5EYF9_KALBG</name>
<evidence type="ECO:0000256" key="2">
    <source>
        <dbReference type="ARBA" id="ARBA00022630"/>
    </source>
</evidence>
<dbReference type="RefSeq" id="XP_016293767.1">
    <property type="nucleotide sequence ID" value="XM_016434717.1"/>
</dbReference>
<evidence type="ECO:0000256" key="1">
    <source>
        <dbReference type="ARBA" id="ARBA00005466"/>
    </source>
</evidence>
<dbReference type="Proteomes" id="UP000019377">
    <property type="component" value="Unassembled WGS sequence"/>
</dbReference>
<sequence length="510" mass="54507">MRFTALLTAMTAVATSVVSAAPATGAAAACSDLLASLPKSVLIQTSPTYTPAQNGGFNPLNNKLSPSCIVQPTSASDVATAMRAVFKHKANYAVRSGGHTGMGGWDSTDGGVLLDFSLMRDFSYSSSAGTVTVGPGLRWGEVYNMSEAYGVAPLGGRVYHVGTGLVLGGGLSLLSPQYGYACDGLVSADIVTVDGRIRTVNAQTDPQLLRAIKGGGGRFGVVTKYELRAFPTGRNSDKNWYGGSITVLTPTGIDQMVEYSEDFVATPDDPKATLLSNVGMLKQAGVPVYLGTTFAFYKGGAEDFNRVFGQFLAIPGAIVDVKPISYLEATQVTPLGWKPTQAYKWIGGSHYAGNNTTPLPLLPTIPVLNEPTPTKFLGIWRNVQALIVKHVDVLESAFFSITPVGTTQIDQGYAAGGNAIAPPQGRNFMHYLFSNILADGTTDFPADFEADRQQFIKDNPSDAGLPLFLNEVDATQEAFKSYGWYDQLKRQYKRFDPTGFSLRFQQGPTF</sequence>
<feature type="domain" description="FAD-binding PCMH-type" evidence="6">
    <location>
        <begin position="62"/>
        <end position="232"/>
    </location>
</feature>
<evidence type="ECO:0000313" key="8">
    <source>
        <dbReference type="Proteomes" id="UP000019377"/>
    </source>
</evidence>
<evidence type="ECO:0000256" key="4">
    <source>
        <dbReference type="ARBA" id="ARBA00023002"/>
    </source>
</evidence>
<dbReference type="Pfam" id="PF01565">
    <property type="entry name" value="FAD_binding_4"/>
    <property type="match status" value="1"/>
</dbReference>
<accession>V5EYF9</accession>
<dbReference type="InterPro" id="IPR036318">
    <property type="entry name" value="FAD-bd_PCMH-like_sf"/>
</dbReference>
<proteinExistence type="inferred from homology"/>
<evidence type="ECO:0000256" key="5">
    <source>
        <dbReference type="SAM" id="SignalP"/>
    </source>
</evidence>
<dbReference type="InterPro" id="IPR006094">
    <property type="entry name" value="Oxid_FAD_bind_N"/>
</dbReference>
<evidence type="ECO:0000313" key="7">
    <source>
        <dbReference type="EMBL" id="EST08778.1"/>
    </source>
</evidence>
<dbReference type="InterPro" id="IPR016169">
    <property type="entry name" value="FAD-bd_PCMH_sub2"/>
</dbReference>
<gene>
    <name evidence="7" type="ORF">PSEUBRA_SCAF14g01531</name>
</gene>
<evidence type="ECO:0000256" key="3">
    <source>
        <dbReference type="ARBA" id="ARBA00022827"/>
    </source>
</evidence>
<dbReference type="OrthoDB" id="2151789at2759"/>
<evidence type="ECO:0000259" key="6">
    <source>
        <dbReference type="PROSITE" id="PS51387"/>
    </source>
</evidence>
<dbReference type="GO" id="GO:0016491">
    <property type="term" value="F:oxidoreductase activity"/>
    <property type="evidence" value="ECO:0007669"/>
    <property type="project" value="UniProtKB-KW"/>
</dbReference>
<dbReference type="AlphaFoldDB" id="V5EYF9"/>
<dbReference type="InterPro" id="IPR016166">
    <property type="entry name" value="FAD-bd_PCMH"/>
</dbReference>
<keyword evidence="2" id="KW-0285">Flavoprotein</keyword>
<dbReference type="PROSITE" id="PS51387">
    <property type="entry name" value="FAD_PCMH"/>
    <property type="match status" value="1"/>
</dbReference>
<reference evidence="8" key="1">
    <citation type="journal article" date="2013" name="Genome Announc.">
        <title>Draft genome sequence of Pseudozyma brasiliensis sp. nov. strain GHG001, a high producer of endo-1,4-xylanase isolated from an insect pest of sugarcane.</title>
        <authorList>
            <person name="Oliveira J.V.D.C."/>
            <person name="dos Santos R.A.C."/>
            <person name="Borges T.A."/>
            <person name="Riano-Pachon D.M."/>
            <person name="Goldman G.H."/>
        </authorList>
    </citation>
    <scope>NUCLEOTIDE SEQUENCE [LARGE SCALE GENOMIC DNA]</scope>
    <source>
        <strain evidence="8">GHG001</strain>
    </source>
</reference>
<dbReference type="OMA" id="GMACDSF"/>
<dbReference type="STRING" id="1365824.V5EYF9"/>
<feature type="signal peptide" evidence="5">
    <location>
        <begin position="1"/>
        <end position="20"/>
    </location>
</feature>
<protein>
    <recommendedName>
        <fullName evidence="6">FAD-binding PCMH-type domain-containing protein</fullName>
    </recommendedName>
</protein>
<dbReference type="GeneID" id="27417324"/>
<dbReference type="PROSITE" id="PS51257">
    <property type="entry name" value="PROKAR_LIPOPROTEIN"/>
    <property type="match status" value="1"/>
</dbReference>
<keyword evidence="5" id="KW-0732">Signal</keyword>
<dbReference type="EMBL" id="KI545856">
    <property type="protein sequence ID" value="EST08778.1"/>
    <property type="molecule type" value="Genomic_DNA"/>
</dbReference>
<dbReference type="GO" id="GO:0071949">
    <property type="term" value="F:FAD binding"/>
    <property type="evidence" value="ECO:0007669"/>
    <property type="project" value="InterPro"/>
</dbReference>
<keyword evidence="3" id="KW-0274">FAD</keyword>
<dbReference type="InterPro" id="IPR050416">
    <property type="entry name" value="FAD-linked_Oxidoreductase"/>
</dbReference>
<organism evidence="7 8">
    <name type="scientific">Kalmanozyma brasiliensis (strain GHG001)</name>
    <name type="common">Yeast</name>
    <name type="synonym">Pseudozyma brasiliensis</name>
    <dbReference type="NCBI Taxonomy" id="1365824"/>
    <lineage>
        <taxon>Eukaryota</taxon>
        <taxon>Fungi</taxon>
        <taxon>Dikarya</taxon>
        <taxon>Basidiomycota</taxon>
        <taxon>Ustilaginomycotina</taxon>
        <taxon>Ustilaginomycetes</taxon>
        <taxon>Ustilaginales</taxon>
        <taxon>Ustilaginaceae</taxon>
        <taxon>Kalmanozyma</taxon>
    </lineage>
</organism>
<comment type="similarity">
    <text evidence="1">Belongs to the oxygen-dependent FAD-linked oxidoreductase family.</text>
</comment>
<dbReference type="PANTHER" id="PTHR42973">
    <property type="entry name" value="BINDING OXIDOREDUCTASE, PUTATIVE (AFU_ORTHOLOGUE AFUA_1G17690)-RELATED"/>
    <property type="match status" value="1"/>
</dbReference>
<keyword evidence="4" id="KW-0560">Oxidoreductase</keyword>
<feature type="chain" id="PRO_5004732820" description="FAD-binding PCMH-type domain-containing protein" evidence="5">
    <location>
        <begin position="21"/>
        <end position="510"/>
    </location>
</feature>
<dbReference type="PANTHER" id="PTHR42973:SF13">
    <property type="entry name" value="FAD-BINDING PCMH-TYPE DOMAIN-CONTAINING PROTEIN"/>
    <property type="match status" value="1"/>
</dbReference>
<dbReference type="HOGENOM" id="CLU_018354_1_0_1"/>
<keyword evidence="8" id="KW-1185">Reference proteome</keyword>
<dbReference type="eggNOG" id="KOG1231">
    <property type="taxonomic scope" value="Eukaryota"/>
</dbReference>